<dbReference type="InterPro" id="IPR013785">
    <property type="entry name" value="Aldolase_TIM"/>
</dbReference>
<keyword evidence="5" id="KW-0288">FMN</keyword>
<name>Q167Q9_ROSDO</name>
<dbReference type="CDD" id="cd04734">
    <property type="entry name" value="OYE_like_3_FMN"/>
    <property type="match status" value="1"/>
</dbReference>
<dbReference type="GO" id="GO:0008670">
    <property type="term" value="F:2,4-dienoyl-CoA reductase (NADPH) activity"/>
    <property type="evidence" value="ECO:0007669"/>
    <property type="project" value="TreeGrafter"/>
</dbReference>
<evidence type="ECO:0000259" key="10">
    <source>
        <dbReference type="Pfam" id="PF00724"/>
    </source>
</evidence>
<dbReference type="HOGENOM" id="CLU_012153_1_2_5"/>
<dbReference type="PANTHER" id="PTHR42917">
    <property type="entry name" value="2,4-DIENOYL-COA REDUCTASE"/>
    <property type="match status" value="1"/>
</dbReference>
<keyword evidence="4" id="KW-0285">Flavoprotein</keyword>
<proteinExistence type="inferred from homology"/>
<dbReference type="RefSeq" id="WP_011568401.1">
    <property type="nucleotide sequence ID" value="NC_008209.1"/>
</dbReference>
<dbReference type="PANTHER" id="PTHR42917:SF2">
    <property type="entry name" value="2,4-DIENOYL-COA REDUCTASE [(2E)-ENOYL-COA-PRODUCING]"/>
    <property type="match status" value="1"/>
</dbReference>
<keyword evidence="12" id="KW-1185">Reference proteome</keyword>
<evidence type="ECO:0000256" key="4">
    <source>
        <dbReference type="ARBA" id="ARBA00022630"/>
    </source>
</evidence>
<feature type="domain" description="NADH:flavin oxidoreductase/NADH oxidase N-terminal" evidence="10">
    <location>
        <begin position="6"/>
        <end position="341"/>
    </location>
</feature>
<dbReference type="eggNOG" id="COG0446">
    <property type="taxonomic scope" value="Bacteria"/>
</dbReference>
<keyword evidence="6" id="KW-0479">Metal-binding</keyword>
<comment type="cofactor">
    <cofactor evidence="1">
        <name>FMN</name>
        <dbReference type="ChEBI" id="CHEBI:58210"/>
    </cofactor>
</comment>
<sequence>MSKDPLMQPFQLKHLTLKNRIMTTSHEPAYPEDGMPKERYRAYHEERAKAGLALAMTAGSAAVSKDSPPVFNNVLAYKDEVVPWITDLTDACHAHGCAVMIQLTHLGRRTTWNKGDWLPSLSSSRHREPAHRAFPKLIEDWDIDRVITDFADAAERMQAGGMDGIELQVYGHLLDQFWSPLTNDLSGPYGADTLENRMRFPLDVLGAIRKRVGEDFIIGFRFTADEVQKGGITPEEGLRISKILADDGRLDFLNVIRGRIHTDPAMVDVIPVQGMSNAPHLDFAGAVKKATGLPTFHAAKIPDVATARHAVANGLLDMVGMTRAHMADPHIVQKIREGREDDIRPCVGATFCLDRIYQGGEALCIHNAATGRELSMPHVIAPAPAPRHVVIVGAGPAGLEAARVAAERGHVVTVFEAQADPGGQIRLTVQNPRRRDMISIIDWRMAQCAARDVRFHFNTWAEPETITDLNPDVVIVATGGLPNTELFEAGRDTPHVISSWEMIAGDVKPADHVLIYDESGDHPGLQAAETAALAGAKVEVMTPDRVFAPDIMAMNLTPYMRALQDKDVTFTVTRRLLDVARNGNKLRATIGTDYSDHSYQTDYDQIVVNYGTFPLDELYHALKPLSSNLGAVDHDALIAGEVQNVNTNSDGAFQLFRIGDAVSARNTHAAIYDALRLVKDL</sequence>
<evidence type="ECO:0000313" key="11">
    <source>
        <dbReference type="EMBL" id="ABG31784.1"/>
    </source>
</evidence>
<organism evidence="11 12">
    <name type="scientific">Roseobacter denitrificans (strain ATCC 33942 / OCh 114)</name>
    <name type="common">Erythrobacter sp. (strain OCh 114)</name>
    <name type="synonym">Roseobacter denitrificans</name>
    <dbReference type="NCBI Taxonomy" id="375451"/>
    <lineage>
        <taxon>Bacteria</taxon>
        <taxon>Pseudomonadati</taxon>
        <taxon>Pseudomonadota</taxon>
        <taxon>Alphaproteobacteria</taxon>
        <taxon>Rhodobacterales</taxon>
        <taxon>Roseobacteraceae</taxon>
        <taxon>Roseobacter</taxon>
    </lineage>
</organism>
<dbReference type="SUPFAM" id="SSF51395">
    <property type="entry name" value="FMN-linked oxidoreductases"/>
    <property type="match status" value="1"/>
</dbReference>
<dbReference type="Gene3D" id="3.20.20.70">
    <property type="entry name" value="Aldolase class I"/>
    <property type="match status" value="1"/>
</dbReference>
<dbReference type="InterPro" id="IPR051793">
    <property type="entry name" value="NADH:flavin_oxidoreductase"/>
</dbReference>
<protein>
    <submittedName>
        <fullName evidence="11">Oxidoreductase, putative</fullName>
    </submittedName>
</protein>
<dbReference type="GO" id="GO:0033543">
    <property type="term" value="P:fatty acid beta-oxidation, unsaturated, even number, reductase/isomerase pathway"/>
    <property type="evidence" value="ECO:0007669"/>
    <property type="project" value="TreeGrafter"/>
</dbReference>
<dbReference type="GO" id="GO:0010181">
    <property type="term" value="F:FMN binding"/>
    <property type="evidence" value="ECO:0007669"/>
    <property type="project" value="InterPro"/>
</dbReference>
<dbReference type="EMBL" id="CP000362">
    <property type="protein sequence ID" value="ABG31784.1"/>
    <property type="molecule type" value="Genomic_DNA"/>
</dbReference>
<evidence type="ECO:0000256" key="1">
    <source>
        <dbReference type="ARBA" id="ARBA00001917"/>
    </source>
</evidence>
<comment type="similarity">
    <text evidence="3">In the N-terminal section; belongs to the NADH:flavin oxidoreductase/NADH oxidase family.</text>
</comment>
<dbReference type="KEGG" id="rde:RD1_2189"/>
<keyword evidence="7" id="KW-0560">Oxidoreductase</keyword>
<evidence type="ECO:0000313" key="12">
    <source>
        <dbReference type="Proteomes" id="UP000007029"/>
    </source>
</evidence>
<dbReference type="GO" id="GO:0046872">
    <property type="term" value="F:metal ion binding"/>
    <property type="evidence" value="ECO:0007669"/>
    <property type="project" value="UniProtKB-KW"/>
</dbReference>
<dbReference type="Gene3D" id="3.40.50.720">
    <property type="entry name" value="NAD(P)-binding Rossmann-like Domain"/>
    <property type="match status" value="1"/>
</dbReference>
<dbReference type="InterPro" id="IPR036188">
    <property type="entry name" value="FAD/NAD-bd_sf"/>
</dbReference>
<evidence type="ECO:0000256" key="7">
    <source>
        <dbReference type="ARBA" id="ARBA00023002"/>
    </source>
</evidence>
<gene>
    <name evidence="11" type="ordered locus">RD1_2189</name>
</gene>
<evidence type="ECO:0000256" key="3">
    <source>
        <dbReference type="ARBA" id="ARBA00011048"/>
    </source>
</evidence>
<evidence type="ECO:0000256" key="9">
    <source>
        <dbReference type="ARBA" id="ARBA00023014"/>
    </source>
</evidence>
<evidence type="ECO:0000256" key="5">
    <source>
        <dbReference type="ARBA" id="ARBA00022643"/>
    </source>
</evidence>
<keyword evidence="8" id="KW-0408">Iron</keyword>
<dbReference type="GO" id="GO:0051536">
    <property type="term" value="F:iron-sulfur cluster binding"/>
    <property type="evidence" value="ECO:0007669"/>
    <property type="project" value="UniProtKB-KW"/>
</dbReference>
<dbReference type="InterPro" id="IPR001155">
    <property type="entry name" value="OxRdtase_FMN_N"/>
</dbReference>
<evidence type="ECO:0000256" key="2">
    <source>
        <dbReference type="ARBA" id="ARBA00001966"/>
    </source>
</evidence>
<dbReference type="SUPFAM" id="SSF51905">
    <property type="entry name" value="FAD/NAD(P)-binding domain"/>
    <property type="match status" value="1"/>
</dbReference>
<keyword evidence="9" id="KW-0411">Iron-sulfur</keyword>
<dbReference type="PRINTS" id="PR00411">
    <property type="entry name" value="PNDRDTASEI"/>
</dbReference>
<dbReference type="Proteomes" id="UP000007029">
    <property type="component" value="Chromosome"/>
</dbReference>
<reference evidence="11 12" key="1">
    <citation type="journal article" date="2007" name="J. Bacteriol.">
        <title>The complete genome sequence of Roseobacter denitrificans reveals a mixotrophic rather than photosynthetic metabolism.</title>
        <authorList>
            <person name="Swingley W.D."/>
            <person name="Sadekar S."/>
            <person name="Mastrian S.D."/>
            <person name="Matthies H.J."/>
            <person name="Hao J."/>
            <person name="Ramos H."/>
            <person name="Acharya C.R."/>
            <person name="Conrad A.L."/>
            <person name="Taylor H.L."/>
            <person name="Dejesa L.C."/>
            <person name="Shah M.K."/>
            <person name="O'huallachain M.E."/>
            <person name="Lince M.T."/>
            <person name="Blankenship R.E."/>
            <person name="Beatty J.T."/>
            <person name="Touchman J.W."/>
        </authorList>
    </citation>
    <scope>NUCLEOTIDE SEQUENCE [LARGE SCALE GENOMIC DNA]</scope>
    <source>
        <strain evidence="12">ATCC 33942 / OCh 114</strain>
    </source>
</reference>
<dbReference type="Pfam" id="PF00724">
    <property type="entry name" value="Oxidored_FMN"/>
    <property type="match status" value="1"/>
</dbReference>
<dbReference type="PRINTS" id="PR00368">
    <property type="entry name" value="FADPNR"/>
</dbReference>
<comment type="cofactor">
    <cofactor evidence="2">
        <name>[4Fe-4S] cluster</name>
        <dbReference type="ChEBI" id="CHEBI:49883"/>
    </cofactor>
</comment>
<dbReference type="eggNOG" id="COG1902">
    <property type="taxonomic scope" value="Bacteria"/>
</dbReference>
<dbReference type="OrthoDB" id="9784632at2"/>
<accession>Q167Q9</accession>
<dbReference type="Gene3D" id="3.50.50.60">
    <property type="entry name" value="FAD/NAD(P)-binding domain"/>
    <property type="match status" value="1"/>
</dbReference>
<dbReference type="Pfam" id="PF13450">
    <property type="entry name" value="NAD_binding_8"/>
    <property type="match status" value="1"/>
</dbReference>
<evidence type="ECO:0000256" key="8">
    <source>
        <dbReference type="ARBA" id="ARBA00023004"/>
    </source>
</evidence>
<dbReference type="STRING" id="375451.RD1_2189"/>
<evidence type="ECO:0000256" key="6">
    <source>
        <dbReference type="ARBA" id="ARBA00022723"/>
    </source>
</evidence>
<dbReference type="AlphaFoldDB" id="Q167Q9"/>